<feature type="domain" description="Amidohydrolase 3" evidence="1">
    <location>
        <begin position="65"/>
        <end position="550"/>
    </location>
</feature>
<evidence type="ECO:0000313" key="2">
    <source>
        <dbReference type="EMBL" id="QAT42414.1"/>
    </source>
</evidence>
<dbReference type="Proteomes" id="UP000287601">
    <property type="component" value="Chromosome"/>
</dbReference>
<proteinExistence type="predicted"/>
<dbReference type="GO" id="GO:0016810">
    <property type="term" value="F:hydrolase activity, acting on carbon-nitrogen (but not peptide) bonds"/>
    <property type="evidence" value="ECO:0007669"/>
    <property type="project" value="InterPro"/>
</dbReference>
<organism evidence="2 3">
    <name type="scientific">Aminipila luticellarii</name>
    <dbReference type="NCBI Taxonomy" id="2507160"/>
    <lineage>
        <taxon>Bacteria</taxon>
        <taxon>Bacillati</taxon>
        <taxon>Bacillota</taxon>
        <taxon>Clostridia</taxon>
        <taxon>Peptostreptococcales</taxon>
        <taxon>Anaerovoracaceae</taxon>
        <taxon>Aminipila</taxon>
    </lineage>
</organism>
<sequence length="555" mass="62330">MMVKITVDQIIGGIKMDTIFYNGKFRTMDKMNPEAEAVAVKDGIITRVGSNEEILALAEAHTKKVDLEGKFALPGFSDSHLHLIYYANTKRKVELSQARSIEEAISLCKAQLQEKSKEDGWLLGCGWNQEDWKVPVFPTKIDLDKISQDIPIAITRTCYHATVINSKAIELLGLNKEIPELSNGIVEVDENGQVNGILRESAQNIVWNYMGVPTLEDLKNRIEDACLDAASKGITAIQTDDFETFTGDTIDLIIKAYHELVSEGRLPVRVYQQCLLRTPEKLQAFLDKGYKTGYEFGLYKIGPLKLLNDGSLGARTAYMREPYHDDPSTKGVALYDPEQLTKMIKMGHENGMQIAIHCIGDAAIEMAVNSFEQVMLESPRTDPRHGIVHCQITDINLIERIKKLNLLIYAQPIFIRADKNIINQRVGEELGSTSYNWRAFADRNMHLSGGSDCPVEKFDTIPNMYCAVTGKNPERDSDPAWHPENCLTVDETVKGFTWEGAYAAFQENERGTISVGKYADMVVLSEDLYQVPEDQIKDIQVKMTMVNGEIKYSDL</sequence>
<dbReference type="InterPro" id="IPR011059">
    <property type="entry name" value="Metal-dep_hydrolase_composite"/>
</dbReference>
<accession>A0A410PU27</accession>
<dbReference type="InterPro" id="IPR013108">
    <property type="entry name" value="Amidohydro_3"/>
</dbReference>
<dbReference type="Gene3D" id="2.30.40.10">
    <property type="entry name" value="Urease, subunit C, domain 1"/>
    <property type="match status" value="1"/>
</dbReference>
<keyword evidence="2" id="KW-0378">Hydrolase</keyword>
<name>A0A410PU27_9FIRM</name>
<dbReference type="InterPro" id="IPR032466">
    <property type="entry name" value="Metal_Hydrolase"/>
</dbReference>
<dbReference type="Gene3D" id="3.20.20.140">
    <property type="entry name" value="Metal-dependent hydrolases"/>
    <property type="match status" value="1"/>
</dbReference>
<dbReference type="OrthoDB" id="9767366at2"/>
<reference evidence="2 3" key="1">
    <citation type="submission" date="2019-01" db="EMBL/GenBank/DDBJ databases">
        <title>Draft genomes of a novel of Aminipila strains.</title>
        <authorList>
            <person name="Ma S."/>
        </authorList>
    </citation>
    <scope>NUCLEOTIDE SEQUENCE [LARGE SCALE GENOMIC DNA]</scope>
    <source>
        <strain evidence="3">JN-39</strain>
    </source>
</reference>
<dbReference type="SUPFAM" id="SSF51338">
    <property type="entry name" value="Composite domain of metallo-dependent hydrolases"/>
    <property type="match status" value="1"/>
</dbReference>
<dbReference type="EMBL" id="CP035281">
    <property type="protein sequence ID" value="QAT42414.1"/>
    <property type="molecule type" value="Genomic_DNA"/>
</dbReference>
<dbReference type="SUPFAM" id="SSF51556">
    <property type="entry name" value="Metallo-dependent hydrolases"/>
    <property type="match status" value="1"/>
</dbReference>
<dbReference type="CDD" id="cd01300">
    <property type="entry name" value="YtcJ_like"/>
    <property type="match status" value="1"/>
</dbReference>
<dbReference type="Pfam" id="PF07969">
    <property type="entry name" value="Amidohydro_3"/>
    <property type="match status" value="1"/>
</dbReference>
<dbReference type="AlphaFoldDB" id="A0A410PU27"/>
<dbReference type="PANTHER" id="PTHR22642">
    <property type="entry name" value="IMIDAZOLONEPROPIONASE"/>
    <property type="match status" value="1"/>
</dbReference>
<protein>
    <submittedName>
        <fullName evidence="2">Amidohydrolase</fullName>
    </submittedName>
</protein>
<dbReference type="InterPro" id="IPR033932">
    <property type="entry name" value="YtcJ-like"/>
</dbReference>
<evidence type="ECO:0000313" key="3">
    <source>
        <dbReference type="Proteomes" id="UP000287601"/>
    </source>
</evidence>
<gene>
    <name evidence="2" type="ORF">EQM06_03755</name>
</gene>
<dbReference type="Gene3D" id="3.10.310.70">
    <property type="match status" value="1"/>
</dbReference>
<dbReference type="PANTHER" id="PTHR22642:SF2">
    <property type="entry name" value="PROTEIN LONG AFTER FAR-RED 3"/>
    <property type="match status" value="1"/>
</dbReference>
<dbReference type="KEGG" id="amij:EQM06_03755"/>
<evidence type="ECO:0000259" key="1">
    <source>
        <dbReference type="Pfam" id="PF07969"/>
    </source>
</evidence>
<keyword evidence="3" id="KW-1185">Reference proteome</keyword>